<dbReference type="Pfam" id="PF07801">
    <property type="entry name" value="DUF1647"/>
    <property type="match status" value="1"/>
</dbReference>
<proteinExistence type="predicted"/>
<dbReference type="PANTHER" id="PTHR31389:SF4">
    <property type="entry name" value="LD39211P"/>
    <property type="match status" value="1"/>
</dbReference>
<dbReference type="PANTHER" id="PTHR31389">
    <property type="entry name" value="LD39211P"/>
    <property type="match status" value="1"/>
</dbReference>
<keyword evidence="1" id="KW-0812">Transmembrane</keyword>
<dbReference type="InterPro" id="IPR012444">
    <property type="entry name" value="DUF1647"/>
</dbReference>
<evidence type="ECO:0000313" key="2">
    <source>
        <dbReference type="Proteomes" id="UP000887575"/>
    </source>
</evidence>
<name>A0AAF3JC24_9BILA</name>
<keyword evidence="1" id="KW-0472">Membrane</keyword>
<reference evidence="3" key="1">
    <citation type="submission" date="2024-02" db="UniProtKB">
        <authorList>
            <consortium name="WormBaseParasite"/>
        </authorList>
    </citation>
    <scope>IDENTIFICATION</scope>
</reference>
<keyword evidence="1" id="KW-1133">Transmembrane helix</keyword>
<evidence type="ECO:0000256" key="1">
    <source>
        <dbReference type="SAM" id="Phobius"/>
    </source>
</evidence>
<keyword evidence="2" id="KW-1185">Reference proteome</keyword>
<organism evidence="2 3">
    <name type="scientific">Mesorhabditis belari</name>
    <dbReference type="NCBI Taxonomy" id="2138241"/>
    <lineage>
        <taxon>Eukaryota</taxon>
        <taxon>Metazoa</taxon>
        <taxon>Ecdysozoa</taxon>
        <taxon>Nematoda</taxon>
        <taxon>Chromadorea</taxon>
        <taxon>Rhabditida</taxon>
        <taxon>Rhabditina</taxon>
        <taxon>Rhabditomorpha</taxon>
        <taxon>Rhabditoidea</taxon>
        <taxon>Rhabditidae</taxon>
        <taxon>Mesorhabditinae</taxon>
        <taxon>Mesorhabditis</taxon>
    </lineage>
</organism>
<dbReference type="Proteomes" id="UP000887575">
    <property type="component" value="Unassembled WGS sequence"/>
</dbReference>
<sequence>MLISHSRVRRLFPLLYSRFFQLIAFVLSVYFFYNAYRNHTEKQWIDPECLCKDQDGNEYDFCYHLPENGKKGKRFACDYVKDVKRLGLLPDYPTIDLTKSHVPEPIFVTAFSENHWDEAKRLIALIRQHWRQQKVIIYDLGITSSTAAEINGFCNVELRKFPFDVYPQYVRQLAEYRWKPIVIAETLKEFGAIWYMDSSITWRKQNLSHVYDLLNCRSKVGFEKTPLPSIAERDSRENTTIHESGWTLDVWDDNLKACRKSAYMFHGWTGHGIYPATSHHLYEWIPTNFDEIIKPKAKMYEAGFVYAVRTKDTVERIMRWYVLCALEDNCMAPRGIPGISLGCQWGASKFSDYANCHRYDQSVANLLAANGFHYDRHYYVSEIVDFFNVVRDPLTAHRPPRKRTASKKVHVQFSRKYFQVANKQKCTKKSFNNIMMRAFFLLALISVATALKCYKDNSGDEHHSGNEREVSCSCGDYCIKYYAQAASVKAATWDCGCATPAGMKVNMCTKEGKSTYGSNPVLEVNCCSGDLCNGSSTAKFSFITAFVSFFLYMIAK</sequence>
<accession>A0AAF3JC24</accession>
<protein>
    <submittedName>
        <fullName evidence="3">Uncharacterized protein</fullName>
    </submittedName>
</protein>
<dbReference type="AlphaFoldDB" id="A0AAF3JC24"/>
<dbReference type="WBParaSite" id="MBELARI_LOCUS9363">
    <property type="protein sequence ID" value="MBELARI_LOCUS9363"/>
    <property type="gene ID" value="MBELARI_LOCUS9363"/>
</dbReference>
<feature type="transmembrane region" description="Helical" evidence="1">
    <location>
        <begin position="12"/>
        <end position="33"/>
    </location>
</feature>
<evidence type="ECO:0000313" key="3">
    <source>
        <dbReference type="WBParaSite" id="MBELARI_LOCUS9363"/>
    </source>
</evidence>